<dbReference type="Gene3D" id="2.40.160.60">
    <property type="entry name" value="Outer membrane protein transport protein (OMPP1/FadL/TodX)"/>
    <property type="match status" value="1"/>
</dbReference>
<name>A0A2M7S4W4_9BACT</name>
<dbReference type="Proteomes" id="UP000229307">
    <property type="component" value="Unassembled WGS sequence"/>
</dbReference>
<dbReference type="NCBIfam" id="NF033709">
    <property type="entry name" value="PorV_fam"/>
    <property type="match status" value="1"/>
</dbReference>
<evidence type="ECO:0000259" key="1">
    <source>
        <dbReference type="Pfam" id="PF19572"/>
    </source>
</evidence>
<protein>
    <recommendedName>
        <fullName evidence="1">Type IX secretion system protein PorV domain-containing protein</fullName>
    </recommendedName>
</protein>
<dbReference type="InterPro" id="IPR045741">
    <property type="entry name" value="PorV"/>
</dbReference>
<dbReference type="Pfam" id="PF19572">
    <property type="entry name" value="PorV"/>
    <property type="match status" value="1"/>
</dbReference>
<comment type="caution">
    <text evidence="2">The sequence shown here is derived from an EMBL/GenBank/DDBJ whole genome shotgun (WGS) entry which is preliminary data.</text>
</comment>
<dbReference type="EMBL" id="PFMR01000351">
    <property type="protein sequence ID" value="PIZ14459.1"/>
    <property type="molecule type" value="Genomic_DNA"/>
</dbReference>
<proteinExistence type="predicted"/>
<evidence type="ECO:0000313" key="3">
    <source>
        <dbReference type="Proteomes" id="UP000229307"/>
    </source>
</evidence>
<sequence>MHRKTIWFLILSLVALHLTLYTLHGSCGGPGTTGAAFLKVGAGARAVGMGEAFTAVADDVTSIYWNPAGLNSITNIEASFTYNMWLLDTSQSFIAYGQRLTQESVLGASVIYLGYGSMTYMTDGGVSGAAFSPGDLAVGVAYARQLKNLSLGATVKIIYETLDPADAQGSSLAVGFDIGAIYYPEKLPNLTAGVALQNLGTPLKFVSEAPLPAALKAGVSYKVLAQENLEGSVIADLIVPFDNKMALHAGMEIWIQKMFAVRAGYKTDSMMDINPLAGFCFGGGFKWQDYCADFSYTPAGELGNPIRITVGAKF</sequence>
<feature type="domain" description="Type IX secretion system protein PorV" evidence="1">
    <location>
        <begin position="32"/>
        <end position="226"/>
    </location>
</feature>
<reference evidence="3" key="1">
    <citation type="submission" date="2017-09" db="EMBL/GenBank/DDBJ databases">
        <title>Depth-based differentiation of microbial function through sediment-hosted aquifers and enrichment of novel symbionts in the deep terrestrial subsurface.</title>
        <authorList>
            <person name="Probst A.J."/>
            <person name="Ladd B."/>
            <person name="Jarett J.K."/>
            <person name="Geller-Mcgrath D.E."/>
            <person name="Sieber C.M.K."/>
            <person name="Emerson J.B."/>
            <person name="Anantharaman K."/>
            <person name="Thomas B.C."/>
            <person name="Malmstrom R."/>
            <person name="Stieglmeier M."/>
            <person name="Klingl A."/>
            <person name="Woyke T."/>
            <person name="Ryan C.M."/>
            <person name="Banfield J.F."/>
        </authorList>
    </citation>
    <scope>NUCLEOTIDE SEQUENCE [LARGE SCALE GENOMIC DNA]</scope>
</reference>
<dbReference type="SUPFAM" id="SSF56935">
    <property type="entry name" value="Porins"/>
    <property type="match status" value="1"/>
</dbReference>
<dbReference type="AlphaFoldDB" id="A0A2M7S4W4"/>
<organism evidence="2 3">
    <name type="scientific">Candidatus Desantisbacteria bacterium CG_4_10_14_0_8_um_filter_48_22</name>
    <dbReference type="NCBI Taxonomy" id="1974543"/>
    <lineage>
        <taxon>Bacteria</taxon>
        <taxon>Candidatus Desantisiibacteriota</taxon>
    </lineage>
</organism>
<gene>
    <name evidence="2" type="ORF">COY52_12620</name>
</gene>
<accession>A0A2M7S4W4</accession>
<evidence type="ECO:0000313" key="2">
    <source>
        <dbReference type="EMBL" id="PIZ14459.1"/>
    </source>
</evidence>